<dbReference type="RefSeq" id="WP_185416871.1">
    <property type="nucleotide sequence ID" value="NZ_JAASTX010000004.1"/>
</dbReference>
<organism evidence="2 3">
    <name type="scientific">Listeria booriae</name>
    <dbReference type="NCBI Taxonomy" id="1552123"/>
    <lineage>
        <taxon>Bacteria</taxon>
        <taxon>Bacillati</taxon>
        <taxon>Bacillota</taxon>
        <taxon>Bacilli</taxon>
        <taxon>Bacillales</taxon>
        <taxon>Listeriaceae</taxon>
        <taxon>Listeria</taxon>
    </lineage>
</organism>
<evidence type="ECO:0000313" key="1">
    <source>
        <dbReference type="EMBL" id="MBC1490974.1"/>
    </source>
</evidence>
<dbReference type="Proteomes" id="UP000533953">
    <property type="component" value="Unassembled WGS sequence"/>
</dbReference>
<gene>
    <name evidence="1" type="ORF">HCI99_03965</name>
    <name evidence="2" type="ORF">HCI99_04670</name>
</gene>
<evidence type="ECO:0000313" key="3">
    <source>
        <dbReference type="Proteomes" id="UP000533953"/>
    </source>
</evidence>
<name>A0A7X0XCE8_9LIST</name>
<reference evidence="2 3" key="1">
    <citation type="submission" date="2020-03" db="EMBL/GenBank/DDBJ databases">
        <title>Soil Listeria distribution.</title>
        <authorList>
            <person name="Liao J."/>
            <person name="Wiedmann M."/>
        </authorList>
    </citation>
    <scope>NUCLEOTIDE SEQUENCE [LARGE SCALE GENOMIC DNA]</scope>
    <source>
        <strain evidence="2 3">FSL L7-1547</strain>
    </source>
</reference>
<proteinExistence type="predicted"/>
<evidence type="ECO:0000313" key="2">
    <source>
        <dbReference type="EMBL" id="MBC1491111.1"/>
    </source>
</evidence>
<dbReference type="EMBL" id="JAASTX010000004">
    <property type="protein sequence ID" value="MBC1490974.1"/>
    <property type="molecule type" value="Genomic_DNA"/>
</dbReference>
<sequence length="119" mass="13272">MIYKLSHHADKTVGFETEAPISSIVSALEMAIATVVIYYGPSADLSNAELVAVLRRGLSNYGVEQVETDKQSFCVEIDVFDLYESIAADIYLVEKKRHRNGFYRGIADIACAVYMEVKE</sequence>
<protein>
    <submittedName>
        <fullName evidence="2">Uncharacterized protein</fullName>
    </submittedName>
</protein>
<accession>A0A7X0XCE8</accession>
<dbReference type="EMBL" id="JAASTX010000004">
    <property type="protein sequence ID" value="MBC1491111.1"/>
    <property type="molecule type" value="Genomic_DNA"/>
</dbReference>
<dbReference type="AlphaFoldDB" id="A0A7X0XCE8"/>
<comment type="caution">
    <text evidence="2">The sequence shown here is derived from an EMBL/GenBank/DDBJ whole genome shotgun (WGS) entry which is preliminary data.</text>
</comment>